<feature type="transmembrane region" description="Helical" evidence="1">
    <location>
        <begin position="71"/>
        <end position="92"/>
    </location>
</feature>
<feature type="transmembrane region" description="Helical" evidence="1">
    <location>
        <begin position="130"/>
        <end position="149"/>
    </location>
</feature>
<proteinExistence type="predicted"/>
<keyword evidence="3" id="KW-1185">Reference proteome</keyword>
<dbReference type="EMBL" id="JAALDL010000002">
    <property type="protein sequence ID" value="NGN96982.1"/>
    <property type="molecule type" value="Genomic_DNA"/>
</dbReference>
<dbReference type="RefSeq" id="WP_165012002.1">
    <property type="nucleotide sequence ID" value="NZ_JAALDL010000002.1"/>
</dbReference>
<organism evidence="2 3">
    <name type="scientific">Grimontia sedimenti</name>
    <dbReference type="NCBI Taxonomy" id="2711294"/>
    <lineage>
        <taxon>Bacteria</taxon>
        <taxon>Pseudomonadati</taxon>
        <taxon>Pseudomonadota</taxon>
        <taxon>Gammaproteobacteria</taxon>
        <taxon>Vibrionales</taxon>
        <taxon>Vibrionaceae</taxon>
        <taxon>Grimontia</taxon>
    </lineage>
</organism>
<sequence length="166" mass="18545">MEKWLRRYLGATLVGGGMIAVVIFGGYLVSGALDTLSYILLIVMMTLYTWGFIAGMLILEGGTSRHLYFQALALQIIQIPVIFISELSYQFASGFRFELLRFPEDSSFKFVFNLGSMSTLSINEEPLTPIWGVNIAALITSVLIWKCFINPKHASTSETLDKSDQE</sequence>
<keyword evidence="1" id="KW-0812">Transmembrane</keyword>
<feature type="transmembrane region" description="Helical" evidence="1">
    <location>
        <begin position="7"/>
        <end position="29"/>
    </location>
</feature>
<evidence type="ECO:0000313" key="3">
    <source>
        <dbReference type="Proteomes" id="UP000473008"/>
    </source>
</evidence>
<dbReference type="Proteomes" id="UP000473008">
    <property type="component" value="Unassembled WGS sequence"/>
</dbReference>
<dbReference type="AlphaFoldDB" id="A0A6M1RC20"/>
<protein>
    <submittedName>
        <fullName evidence="2">Uncharacterized protein</fullName>
    </submittedName>
</protein>
<comment type="caution">
    <text evidence="2">The sequence shown here is derived from an EMBL/GenBank/DDBJ whole genome shotgun (WGS) entry which is preliminary data.</text>
</comment>
<name>A0A6M1RC20_9GAMM</name>
<keyword evidence="1" id="KW-0472">Membrane</keyword>
<evidence type="ECO:0000256" key="1">
    <source>
        <dbReference type="SAM" id="Phobius"/>
    </source>
</evidence>
<gene>
    <name evidence="2" type="ORF">G5S52_04735</name>
</gene>
<accession>A0A6M1RC20</accession>
<keyword evidence="1" id="KW-1133">Transmembrane helix</keyword>
<reference evidence="2 3" key="1">
    <citation type="submission" date="2020-02" db="EMBL/GenBank/DDBJ databases">
        <title>The draft genome of Grimontia sedimenta sp. nov., isolated from benthic sediments near coral reefs south of Kuwait.</title>
        <authorList>
            <person name="Mahmoud H.M."/>
            <person name="Jose L."/>
            <person name="Eapen S."/>
        </authorList>
    </citation>
    <scope>NUCLEOTIDE SEQUENCE [LARGE SCALE GENOMIC DNA]</scope>
    <source>
        <strain evidence="2 3">S25</strain>
    </source>
</reference>
<evidence type="ECO:0000313" key="2">
    <source>
        <dbReference type="EMBL" id="NGN96982.1"/>
    </source>
</evidence>
<feature type="transmembrane region" description="Helical" evidence="1">
    <location>
        <begin position="35"/>
        <end position="59"/>
    </location>
</feature>